<dbReference type="Proteomes" id="UP000075714">
    <property type="component" value="Unassembled WGS sequence"/>
</dbReference>
<proteinExistence type="inferred from homology"/>
<dbReference type="Pfam" id="PF13812">
    <property type="entry name" value="PPR_3"/>
    <property type="match status" value="2"/>
</dbReference>
<feature type="compositionally biased region" description="Low complexity" evidence="4">
    <location>
        <begin position="378"/>
        <end position="418"/>
    </location>
</feature>
<sequence length="737" mass="77173">MGDLLLNSRPLKEGHLHGDIDKKCNKAIRGLCEGGERWSEVLQAYRDFQAAGARVDSASYRLLMSAALQAGACLDVVDLLAEREAALGPPAVSAYCALVSRLLKLPGRGTPAKQAALAVWRALRASGQRLDAPAFRTGMNLMVELGRHREAAALLEGMRAAGHRPGYGAYHILIKQHAQRGDMEAARKLFAQLRAYRGHKPLVISAYNTLLSGFVRLGDLTMARAVLDKARREGARPDAWSYSTFASGLVAAGRLDEAEALLGEMAAGGLPPCEVVYGALLHGSARLNDWPRAERLLSRMRSEGVRLNAVHFNILIRGRTYTPGYGAAPQPAAVAAAASTPPAAPALTPAAPTAMAVDPGHVSTAATSTAAAAAGIPAAGPGGAATAPAASAARPNGSAAALPQQQQAAAAAPLRLTRPLPPPSLVPPPARASGARTAAAINGSANGAAASSAVAATTSTAAAGASSFEVESLLAEMRASGLRPDAATYGTLIHAAVRAGSVEAALEVLGAMRVDGVAPDGAVFTSLMKLFRQQGEQAQALEFFSQLSASRSSAVDCWALNCLVALHASAGRLAEAAEAAARADAHAAEAGRPPPPEATYALIQGYGQQRQLGPALAAFRRFLATGGRPHRKMCEYVYRLCLAHFDFGAAGQVLRAMRLMRGLALREELYRELWEDAQRRLQGRRQGGNGGMSRPGSRAASLNGSMSDGEGGANPLDTEKLKWWFGLPNRYYESEWR</sequence>
<dbReference type="NCBIfam" id="TIGR00756">
    <property type="entry name" value="PPR"/>
    <property type="match status" value="4"/>
</dbReference>
<feature type="region of interest" description="Disordered" evidence="4">
    <location>
        <begin position="378"/>
        <end position="438"/>
    </location>
</feature>
<dbReference type="AlphaFoldDB" id="A0A150GZ03"/>
<evidence type="ECO:0000313" key="6">
    <source>
        <dbReference type="Proteomes" id="UP000075714"/>
    </source>
</evidence>
<keyword evidence="2" id="KW-0677">Repeat</keyword>
<accession>A0A150GZ03</accession>
<dbReference type="InterPro" id="IPR011990">
    <property type="entry name" value="TPR-like_helical_dom_sf"/>
</dbReference>
<feature type="repeat" description="PPR" evidence="3">
    <location>
        <begin position="273"/>
        <end position="307"/>
    </location>
</feature>
<feature type="region of interest" description="Disordered" evidence="4">
    <location>
        <begin position="682"/>
        <end position="714"/>
    </location>
</feature>
<dbReference type="PANTHER" id="PTHR47447:SF24">
    <property type="entry name" value="PENTATRICOPEPTIDE REPEAT-CONTAINING PROTEIN"/>
    <property type="match status" value="1"/>
</dbReference>
<evidence type="ECO:0000256" key="2">
    <source>
        <dbReference type="ARBA" id="ARBA00022737"/>
    </source>
</evidence>
<name>A0A150GZ03_GONPE</name>
<dbReference type="PROSITE" id="PS51375">
    <property type="entry name" value="PPR"/>
    <property type="match status" value="4"/>
</dbReference>
<dbReference type="OrthoDB" id="822380at2759"/>
<evidence type="ECO:0008006" key="7">
    <source>
        <dbReference type="Google" id="ProtNLM"/>
    </source>
</evidence>
<dbReference type="EMBL" id="LSYV01000004">
    <property type="protein sequence ID" value="KXZ55014.1"/>
    <property type="molecule type" value="Genomic_DNA"/>
</dbReference>
<dbReference type="STRING" id="33097.A0A150GZ03"/>
<dbReference type="InterPro" id="IPR002885">
    <property type="entry name" value="PPR_rpt"/>
</dbReference>
<feature type="repeat" description="PPR" evidence="3">
    <location>
        <begin position="238"/>
        <end position="272"/>
    </location>
</feature>
<feature type="repeat" description="PPR" evidence="3">
    <location>
        <begin position="203"/>
        <end position="237"/>
    </location>
</feature>
<feature type="repeat" description="PPR" evidence="3">
    <location>
        <begin position="485"/>
        <end position="519"/>
    </location>
</feature>
<dbReference type="Pfam" id="PF01535">
    <property type="entry name" value="PPR"/>
    <property type="match status" value="1"/>
</dbReference>
<comment type="caution">
    <text evidence="5">The sequence shown here is derived from an EMBL/GenBank/DDBJ whole genome shotgun (WGS) entry which is preliminary data.</text>
</comment>
<dbReference type="Pfam" id="PF13041">
    <property type="entry name" value="PPR_2"/>
    <property type="match status" value="1"/>
</dbReference>
<evidence type="ECO:0000256" key="1">
    <source>
        <dbReference type="ARBA" id="ARBA00007626"/>
    </source>
</evidence>
<comment type="similarity">
    <text evidence="1">Belongs to the PPR family. P subfamily.</text>
</comment>
<evidence type="ECO:0000313" key="5">
    <source>
        <dbReference type="EMBL" id="KXZ55014.1"/>
    </source>
</evidence>
<evidence type="ECO:0000256" key="3">
    <source>
        <dbReference type="PROSITE-ProRule" id="PRU00708"/>
    </source>
</evidence>
<gene>
    <name evidence="5" type="ORF">GPECTOR_3g177</name>
</gene>
<reference evidence="6" key="1">
    <citation type="journal article" date="2016" name="Nat. Commun.">
        <title>The Gonium pectorale genome demonstrates co-option of cell cycle regulation during the evolution of multicellularity.</title>
        <authorList>
            <person name="Hanschen E.R."/>
            <person name="Marriage T.N."/>
            <person name="Ferris P.J."/>
            <person name="Hamaji T."/>
            <person name="Toyoda A."/>
            <person name="Fujiyama A."/>
            <person name="Neme R."/>
            <person name="Noguchi H."/>
            <person name="Minakuchi Y."/>
            <person name="Suzuki M."/>
            <person name="Kawai-Toyooka H."/>
            <person name="Smith D.R."/>
            <person name="Sparks H."/>
            <person name="Anderson J."/>
            <person name="Bakaric R."/>
            <person name="Luria V."/>
            <person name="Karger A."/>
            <person name="Kirschner M.W."/>
            <person name="Durand P.M."/>
            <person name="Michod R.E."/>
            <person name="Nozaki H."/>
            <person name="Olson B.J."/>
        </authorList>
    </citation>
    <scope>NUCLEOTIDE SEQUENCE [LARGE SCALE GENOMIC DNA]</scope>
    <source>
        <strain evidence="6">NIES-2863</strain>
    </source>
</reference>
<protein>
    <recommendedName>
        <fullName evidence="7">Pentacotripeptide-repeat region of PRORP domain-containing protein</fullName>
    </recommendedName>
</protein>
<evidence type="ECO:0000256" key="4">
    <source>
        <dbReference type="SAM" id="MobiDB-lite"/>
    </source>
</evidence>
<feature type="compositionally biased region" description="Pro residues" evidence="4">
    <location>
        <begin position="419"/>
        <end position="430"/>
    </location>
</feature>
<dbReference type="Gene3D" id="1.25.40.10">
    <property type="entry name" value="Tetratricopeptide repeat domain"/>
    <property type="match status" value="4"/>
</dbReference>
<keyword evidence="6" id="KW-1185">Reference proteome</keyword>
<organism evidence="5 6">
    <name type="scientific">Gonium pectorale</name>
    <name type="common">Green alga</name>
    <dbReference type="NCBI Taxonomy" id="33097"/>
    <lineage>
        <taxon>Eukaryota</taxon>
        <taxon>Viridiplantae</taxon>
        <taxon>Chlorophyta</taxon>
        <taxon>core chlorophytes</taxon>
        <taxon>Chlorophyceae</taxon>
        <taxon>CS clade</taxon>
        <taxon>Chlamydomonadales</taxon>
        <taxon>Volvocaceae</taxon>
        <taxon>Gonium</taxon>
    </lineage>
</organism>
<dbReference type="PANTHER" id="PTHR47447">
    <property type="entry name" value="OS03G0856100 PROTEIN"/>
    <property type="match status" value="1"/>
</dbReference>